<evidence type="ECO:0000313" key="3">
    <source>
        <dbReference type="Proteomes" id="UP001303473"/>
    </source>
</evidence>
<dbReference type="SUPFAM" id="SSF51182">
    <property type="entry name" value="RmlC-like cupins"/>
    <property type="match status" value="1"/>
</dbReference>
<reference evidence="3" key="1">
    <citation type="journal article" date="2023" name="Mol. Phylogenet. Evol.">
        <title>Genome-scale phylogeny and comparative genomics of the fungal order Sordariales.</title>
        <authorList>
            <person name="Hensen N."/>
            <person name="Bonometti L."/>
            <person name="Westerberg I."/>
            <person name="Brannstrom I.O."/>
            <person name="Guillou S."/>
            <person name="Cros-Aarteil S."/>
            <person name="Calhoun S."/>
            <person name="Haridas S."/>
            <person name="Kuo A."/>
            <person name="Mondo S."/>
            <person name="Pangilinan J."/>
            <person name="Riley R."/>
            <person name="LaButti K."/>
            <person name="Andreopoulos B."/>
            <person name="Lipzen A."/>
            <person name="Chen C."/>
            <person name="Yan M."/>
            <person name="Daum C."/>
            <person name="Ng V."/>
            <person name="Clum A."/>
            <person name="Steindorff A."/>
            <person name="Ohm R.A."/>
            <person name="Martin F."/>
            <person name="Silar P."/>
            <person name="Natvig D.O."/>
            <person name="Lalanne C."/>
            <person name="Gautier V."/>
            <person name="Ament-Velasquez S.L."/>
            <person name="Kruys A."/>
            <person name="Hutchinson M.I."/>
            <person name="Powell A.J."/>
            <person name="Barry K."/>
            <person name="Miller A.N."/>
            <person name="Grigoriev I.V."/>
            <person name="Debuchy R."/>
            <person name="Gladieux P."/>
            <person name="Hiltunen Thoren M."/>
            <person name="Johannesson H."/>
        </authorList>
    </citation>
    <scope>NUCLEOTIDE SEQUENCE [LARGE SCALE GENOMIC DNA]</scope>
    <source>
        <strain evidence="3">CBS 340.73</strain>
    </source>
</reference>
<feature type="domain" description="DUF985" evidence="1">
    <location>
        <begin position="62"/>
        <end position="189"/>
    </location>
</feature>
<dbReference type="InterPro" id="IPR014710">
    <property type="entry name" value="RmlC-like_jellyroll"/>
</dbReference>
<dbReference type="Proteomes" id="UP001303473">
    <property type="component" value="Unassembled WGS sequence"/>
</dbReference>
<dbReference type="PANTHER" id="PTHR33387">
    <property type="entry name" value="RMLC-LIKE JELLY ROLL FOLD PROTEIN"/>
    <property type="match status" value="1"/>
</dbReference>
<gene>
    <name evidence="2" type="ORF">QBC46DRAFT_391151</name>
</gene>
<comment type="caution">
    <text evidence="2">The sequence shown here is derived from an EMBL/GenBank/DDBJ whole genome shotgun (WGS) entry which is preliminary data.</text>
</comment>
<keyword evidence="3" id="KW-1185">Reference proteome</keyword>
<dbReference type="InterPro" id="IPR039935">
    <property type="entry name" value="YML079W-like"/>
</dbReference>
<accession>A0AAN6N425</accession>
<dbReference type="InterPro" id="IPR009327">
    <property type="entry name" value="Cupin_DUF985"/>
</dbReference>
<dbReference type="InterPro" id="IPR011051">
    <property type="entry name" value="RmlC_Cupin_sf"/>
</dbReference>
<dbReference type="Pfam" id="PF06172">
    <property type="entry name" value="Cupin_5"/>
    <property type="match status" value="1"/>
</dbReference>
<dbReference type="PANTHER" id="PTHR33387:SF3">
    <property type="entry name" value="DUF985 DOMAIN-CONTAINING PROTEIN"/>
    <property type="match status" value="1"/>
</dbReference>
<proteinExistence type="predicted"/>
<dbReference type="Gene3D" id="2.60.120.10">
    <property type="entry name" value="Jelly Rolls"/>
    <property type="match status" value="1"/>
</dbReference>
<dbReference type="CDD" id="cd06121">
    <property type="entry name" value="cupin_YML079wp"/>
    <property type="match status" value="1"/>
</dbReference>
<evidence type="ECO:0000313" key="2">
    <source>
        <dbReference type="EMBL" id="KAK3938009.1"/>
    </source>
</evidence>
<dbReference type="EMBL" id="MU853839">
    <property type="protein sequence ID" value="KAK3938009.1"/>
    <property type="molecule type" value="Genomic_DNA"/>
</dbReference>
<organism evidence="2 3">
    <name type="scientific">Diplogelasinospora grovesii</name>
    <dbReference type="NCBI Taxonomy" id="303347"/>
    <lineage>
        <taxon>Eukaryota</taxon>
        <taxon>Fungi</taxon>
        <taxon>Dikarya</taxon>
        <taxon>Ascomycota</taxon>
        <taxon>Pezizomycotina</taxon>
        <taxon>Sordariomycetes</taxon>
        <taxon>Sordariomycetidae</taxon>
        <taxon>Sordariales</taxon>
        <taxon>Diplogelasinosporaceae</taxon>
        <taxon>Diplogelasinospora</taxon>
    </lineage>
</organism>
<name>A0AAN6N425_9PEZI</name>
<dbReference type="AlphaFoldDB" id="A0AAN6N425"/>
<sequence>MIYLRASSTFLRLECPVLLLAAIRVTTRNMRSCSCFIASLVALVATVFATASSCSIDNRSAQEIVKKLNLTANVEKGYFIQTFEDPYTIPCLNRSASTAIYYLLQGSDGESVWHNVDEVEIWHHYAGAPLVLELSFNDGQPWQNVTLGPDIFNNQQPQFAIPKGQWQRARSLGAWTLVGTTVAPGFVSETVGNPGWNPS</sequence>
<evidence type="ECO:0000259" key="1">
    <source>
        <dbReference type="Pfam" id="PF06172"/>
    </source>
</evidence>
<protein>
    <submittedName>
        <fullName evidence="2">RmlC-like cupin domain-containing protein</fullName>
    </submittedName>
</protein>